<protein>
    <submittedName>
        <fullName evidence="1">Uncharacterized protein</fullName>
    </submittedName>
</protein>
<dbReference type="AlphaFoldDB" id="A0A840APM3"/>
<dbReference type="RefSeq" id="WP_183398882.1">
    <property type="nucleotide sequence ID" value="NZ_JACIDS010000003.1"/>
</dbReference>
<keyword evidence="2" id="KW-1185">Reference proteome</keyword>
<evidence type="ECO:0000313" key="1">
    <source>
        <dbReference type="EMBL" id="MBB3931223.1"/>
    </source>
</evidence>
<reference evidence="1 2" key="1">
    <citation type="submission" date="2020-08" db="EMBL/GenBank/DDBJ databases">
        <title>Genomic Encyclopedia of Type Strains, Phase IV (KMG-IV): sequencing the most valuable type-strain genomes for metagenomic binning, comparative biology and taxonomic classification.</title>
        <authorList>
            <person name="Goeker M."/>
        </authorList>
    </citation>
    <scope>NUCLEOTIDE SEQUENCE [LARGE SCALE GENOMIC DNA]</scope>
    <source>
        <strain evidence="1 2">DSM 25966</strain>
    </source>
</reference>
<evidence type="ECO:0000313" key="2">
    <source>
        <dbReference type="Proteomes" id="UP000553963"/>
    </source>
</evidence>
<gene>
    <name evidence="1" type="ORF">GGR25_002273</name>
</gene>
<dbReference type="Proteomes" id="UP000553963">
    <property type="component" value="Unassembled WGS sequence"/>
</dbReference>
<proteinExistence type="predicted"/>
<organism evidence="1 2">
    <name type="scientific">Kaistia hirudinis</name>
    <dbReference type="NCBI Taxonomy" id="1293440"/>
    <lineage>
        <taxon>Bacteria</taxon>
        <taxon>Pseudomonadati</taxon>
        <taxon>Pseudomonadota</taxon>
        <taxon>Alphaproteobacteria</taxon>
        <taxon>Hyphomicrobiales</taxon>
        <taxon>Kaistiaceae</taxon>
        <taxon>Kaistia</taxon>
    </lineage>
</organism>
<sequence>MKDLIERRVTAGKGVRLTLDTTVIVLRALRAYIAVPKQRRIAAIVCCRAHVHKVPCRPLCRRCLETAYEIKLELLAEPDWFGDRGRYDGGGR</sequence>
<accession>A0A840APM3</accession>
<dbReference type="EMBL" id="JACIDS010000003">
    <property type="protein sequence ID" value="MBB3931223.1"/>
    <property type="molecule type" value="Genomic_DNA"/>
</dbReference>
<name>A0A840APM3_9HYPH</name>
<comment type="caution">
    <text evidence="1">The sequence shown here is derived from an EMBL/GenBank/DDBJ whole genome shotgun (WGS) entry which is preliminary data.</text>
</comment>